<feature type="region of interest" description="Disordered" evidence="6">
    <location>
        <begin position="711"/>
        <end position="731"/>
    </location>
</feature>
<evidence type="ECO:0000256" key="2">
    <source>
        <dbReference type="ARBA" id="ARBA00022741"/>
    </source>
</evidence>
<dbReference type="SUPFAM" id="SSF49879">
    <property type="entry name" value="SMAD/FHA domain"/>
    <property type="match status" value="1"/>
</dbReference>
<dbReference type="InterPro" id="IPR011029">
    <property type="entry name" value="DEATH-like_dom_sf"/>
</dbReference>
<dbReference type="PRINTS" id="PR00380">
    <property type="entry name" value="KINESINHEAVY"/>
</dbReference>
<dbReference type="FunFam" id="3.40.850.10:FF:000267">
    <property type="entry name" value="Kinesin-like protein"/>
    <property type="match status" value="1"/>
</dbReference>
<dbReference type="InterPro" id="IPR036961">
    <property type="entry name" value="Kinesin_motor_dom_sf"/>
</dbReference>
<dbReference type="GO" id="GO:0008017">
    <property type="term" value="F:microtubule binding"/>
    <property type="evidence" value="ECO:0007669"/>
    <property type="project" value="InterPro"/>
</dbReference>
<organism evidence="10">
    <name type="scientific">Xenopus tropicalis</name>
    <name type="common">Western clawed frog</name>
    <name type="synonym">Silurana tropicalis</name>
    <dbReference type="NCBI Taxonomy" id="8364"/>
    <lineage>
        <taxon>Eukaryota</taxon>
        <taxon>Metazoa</taxon>
        <taxon>Chordata</taxon>
        <taxon>Craniata</taxon>
        <taxon>Vertebrata</taxon>
        <taxon>Euteleostomi</taxon>
        <taxon>Amphibia</taxon>
        <taxon>Batrachia</taxon>
        <taxon>Anura</taxon>
        <taxon>Pipoidea</taxon>
        <taxon>Pipidae</taxon>
        <taxon>Xenopodinae</taxon>
        <taxon>Xenopus</taxon>
        <taxon>Silurana</taxon>
    </lineage>
</organism>
<dbReference type="InterPro" id="IPR019821">
    <property type="entry name" value="Kinesin_motor_CS"/>
</dbReference>
<feature type="region of interest" description="Disordered" evidence="6">
    <location>
        <begin position="586"/>
        <end position="621"/>
    </location>
</feature>
<dbReference type="InterPro" id="IPR030383">
    <property type="entry name" value="G_VLIG_dom"/>
</dbReference>
<dbReference type="GO" id="GO:0007018">
    <property type="term" value="P:microtubule-based movement"/>
    <property type="evidence" value="ECO:0007669"/>
    <property type="project" value="InterPro"/>
</dbReference>
<proteinExistence type="inferred from homology"/>
<dbReference type="InterPro" id="IPR057365">
    <property type="entry name" value="URGCP"/>
</dbReference>
<feature type="domain" description="VLIG-type G" evidence="9">
    <location>
        <begin position="1326"/>
        <end position="1569"/>
    </location>
</feature>
<dbReference type="Pfam" id="PF25496">
    <property type="entry name" value="URGCP"/>
    <property type="match status" value="1"/>
</dbReference>
<evidence type="ECO:0000259" key="7">
    <source>
        <dbReference type="PROSITE" id="PS50067"/>
    </source>
</evidence>
<comment type="similarity">
    <text evidence="1">Belongs to the TRAFAC class dynamin-like GTPase superfamily. Very large inducible GTPase (VLIG) family.</text>
</comment>
<dbReference type="GO" id="GO:0005524">
    <property type="term" value="F:ATP binding"/>
    <property type="evidence" value="ECO:0007669"/>
    <property type="project" value="UniProtKB-UniRule"/>
</dbReference>
<dbReference type="Pfam" id="PF00498">
    <property type="entry name" value="FHA"/>
    <property type="match status" value="1"/>
</dbReference>
<evidence type="ECO:0000259" key="9">
    <source>
        <dbReference type="PROSITE" id="PS51717"/>
    </source>
</evidence>
<evidence type="ECO:0000256" key="5">
    <source>
        <dbReference type="SAM" id="Coils"/>
    </source>
</evidence>
<keyword evidence="5" id="KW-0175">Coiled coil</keyword>
<dbReference type="InterPro" id="IPR000253">
    <property type="entry name" value="FHA_dom"/>
</dbReference>
<reference evidence="10" key="2">
    <citation type="submission" date="2020-05" db="UniProtKB">
        <authorList>
            <consortium name="Ensembl"/>
        </authorList>
    </citation>
    <scope>IDENTIFICATION</scope>
</reference>
<name>A0A6I8Q5G8_XENTR</name>
<evidence type="ECO:0000256" key="3">
    <source>
        <dbReference type="ARBA" id="ARBA00022840"/>
    </source>
</evidence>
<dbReference type="InterPro" id="IPR058641">
    <property type="entry name" value="GVIN1_dom"/>
</dbReference>
<evidence type="ECO:0000256" key="1">
    <source>
        <dbReference type="ARBA" id="ARBA00006828"/>
    </source>
</evidence>
<sequence>MSEMSNVRVAVRVRPMNQREKKQHSVGVISMSGNKTILQSNATVSPGEVQKAPKEFTFDHCFWSADDSDPDTYAGQEEVFKTLAEGTIENIYQGYNVCIFAYGQTGSGKTYSMMGSDDEPGLIPRFCRALLNRKSEGTVRVELSYMEIYNEKVRDLLELKKGNKELRVREHNILGPYVEGLSQHAVSTWEDIKLLLLAGNKCRTTAATKMNEESSRSHAIFTLTITQMFHNQASGTSKELHSKFNLVDLAGSERASKSGAQGKQLVESGNINKSLTSLGRIISSLAECKGRRSSSYVSYRESVLTWLLKNSLGGNSKTVMLATISPAEDNYGETHSTLVYAESARKIVNQATVNEDTKCKAVATLQEEVQKLKEQLKHAKSQQSQELQLKLEESENLLKQLNLSWEEKLKKTEENAKLMQKYLESMGISVDASGIKCAKEQCCLVNLNSDPESNDYLLYYLTEHNKIGAGSSQDFQLTGPGIEEEHCVITMTPDGDVFLVPNTRAETKVNNTLIQERIQLYHEDKISLGLKYSFMLNQENRKQPNHPSENKHELEKNEMSSDYENMIQGSSKHESGIQEPCLYYQSNGSSQNQYNDNGLTKTSQINSSKKEISTESRSHDSQSLSSIEKVLSILQNSQESLTELQQNFLTLLEKLESKQLINQQDCAVLKNTEDRILKCKILLNIIVGKGEIACTQFLKLLGKDNFDNVNKVDDDDKDDDGKDQNTETTKGQKSAFKELLASMKMEDYQHGNLSLRKFLQVGIECVKAMDAYSTETLAWNFIHKIIALNGTARNTSVINDIDNTASEDFLDDDLACNIIHPLDVLCVILHCSDHFLQQEIFTKMCLCQFAVPLLLPDTNGSSFTFMLWVMRDIVKRWRPESLSESKGFREENLVQIKMQTFSFVRLGQSKLSKSKILNQVLSPAHLNHNWFVHDNMEGGNSTRTVSDGVVEIAWYFPAGNKSSDIFPEPIAVTNLHGNLESNIKQFDFLTQISSAVFIFIETINADQCELLMKYKNESTHFVYCLMRTTKEKLDDNTKKILKTLTSLQNKPTVLVFKKGNTEFSFAKTIQSTLIKLMQDNLNFHSIEDMAGIAPTLGICIDENVKECQDAKVNAKVITDEIVDVVKYKGETMKLQGDSLKELARLEKEMCQMKRQGNVSSENYKSKLINKHATIRKQQYDCELPSGIENFINAIKDKNSVEKQYFLKWIRFYLDLTARKNLSALQAEYKQEYNSASKEILSVLDKKISDSSLGVEHFLRELSQFYEAENFNNKDINKRKFRELPGIAADLLLDGFPLELIDGDASNIPLLWIKDVLTQLDKKTGNKCRIRAITVLGVQSTGKSTLLNAMFGLQFPVANGRCTRGAFMSLLKVEENFQRELGCEFILVIDTEGLKAPELASLDDSYEHDNELATLVVGLSDITLFNMAMENTTEMKETLQIVVHAFLRMKQVGKKPNCQFVHQNVSDVSAHEKNRRDRKRLLEQLNEMTGIAANMEKKYTVTKFSDIMEYDLEKHNWYIPGLWHGVPPMAPVNTGYSNSINDLKKHLIEIMQKGNAVFISDYITWISSLWNAVKHENFIFSFRNSLVAKAYNQLAKKYSELEWKFDKKMLEWLTCTETMIKNQSMNTLEDKVKQCINEAYFILSREEEKMKSALEDFFKKETELVPLIERYREDFFNSVKHHKRKHEMMARSKAEEAMVIQKEKHKIQHLQDSYIEIIETKVSSLLEEYRKKKQQLTEMELNETFDTMWESTISEMHITPLKRYEIEKKMLDILTEDMKNRGASVNQKLQKTKSLPKYERVEKNSWSALAVNAVRWIRGFRTHNVPAKEDIFLNSVLDECSKYVKKQIRQDADYNDTYCRELLKIISNMCEQNDGKGLQLHAEKELDIKLCALGNAAEHFQSMHDKFIRKNDPHHHLAALKPSYLATFISTFQEKDESFNRANRFCERCIKPALADQVNRILGIKIVDDILSKHDSRAFKDRTFFQYTLLSDLIQEKNVQDYIKYTQNYEQCAKTMIQKYIAKTYGNFHSLQFQIVSDAIQRIKEVLTDPEILTCESVRDFLGKFRSKLDEELAFNQGEIKAIVFQTKVPIKEFANNICSSLNKMDEELRSEIEHEDSESVLCKLTIKPEDELFKKVIGCGRQCPFCKVPCEAGATNHEKHFATIHRPQGLGRYRDSETTILVHEICSTDVVSNKSFKNSDTEGKWHPYRDYCTYYPDWAIQPDPSIDASDYWKFVLKEFNEEFAKEYEAKPAEIPDTWHEITEEQAIESLKKTFNMQ</sequence>
<dbReference type="SUPFAM" id="SSF47986">
    <property type="entry name" value="DEATH domain"/>
    <property type="match status" value="1"/>
</dbReference>
<dbReference type="Pfam" id="PF00225">
    <property type="entry name" value="Kinesin"/>
    <property type="match status" value="1"/>
</dbReference>
<keyword evidence="3 4" id="KW-0067">ATP-binding</keyword>
<accession>A0A6I8Q5G8</accession>
<dbReference type="PANTHER" id="PTHR14819">
    <property type="entry name" value="GTP-BINDING"/>
    <property type="match status" value="1"/>
</dbReference>
<protein>
    <submittedName>
        <fullName evidence="10">Interferon-induced very large GTPase 1</fullName>
    </submittedName>
</protein>
<dbReference type="GO" id="GO:0003777">
    <property type="term" value="F:microtubule motor activity"/>
    <property type="evidence" value="ECO:0007669"/>
    <property type="project" value="InterPro"/>
</dbReference>
<dbReference type="GeneTree" id="ENSGT00940000154390"/>
<comment type="similarity">
    <text evidence="4">Belongs to the TRAFAC class myosin-kinesin ATPase superfamily. Kinesin family.</text>
</comment>
<dbReference type="PROSITE" id="PS00411">
    <property type="entry name" value="KINESIN_MOTOR_1"/>
    <property type="match status" value="1"/>
</dbReference>
<feature type="domain" description="Kinesin motor" evidence="7">
    <location>
        <begin position="6"/>
        <end position="347"/>
    </location>
</feature>
<dbReference type="Pfam" id="PF25683">
    <property type="entry name" value="URGCP_GTPase"/>
    <property type="match status" value="1"/>
</dbReference>
<dbReference type="InParanoid" id="A0A6I8Q5G8"/>
<feature type="domain" description="CARD" evidence="8">
    <location>
        <begin position="626"/>
        <end position="701"/>
    </location>
</feature>
<dbReference type="SUPFAM" id="SSF52540">
    <property type="entry name" value="P-loop containing nucleoside triphosphate hydrolases"/>
    <property type="match status" value="2"/>
</dbReference>
<evidence type="ECO:0000256" key="4">
    <source>
        <dbReference type="PROSITE-ProRule" id="PRU00283"/>
    </source>
</evidence>
<dbReference type="GO" id="GO:0005525">
    <property type="term" value="F:GTP binding"/>
    <property type="evidence" value="ECO:0007669"/>
    <property type="project" value="InterPro"/>
</dbReference>
<dbReference type="FunFam" id="2.60.200.20:FF:000050">
    <property type="entry name" value="Kinesin-like protein, KLP38B"/>
    <property type="match status" value="1"/>
</dbReference>
<dbReference type="Gene3D" id="6.10.250.2520">
    <property type="match status" value="1"/>
</dbReference>
<dbReference type="InterPro" id="IPR001752">
    <property type="entry name" value="Kinesin_motor_dom"/>
</dbReference>
<feature type="binding site" evidence="4">
    <location>
        <begin position="103"/>
        <end position="110"/>
    </location>
    <ligand>
        <name>ATP</name>
        <dbReference type="ChEBI" id="CHEBI:30616"/>
    </ligand>
</feature>
<dbReference type="InterPro" id="IPR052986">
    <property type="entry name" value="VLIG_GTPase"/>
</dbReference>
<keyword evidence="2 4" id="KW-0547">Nucleotide-binding</keyword>
<dbReference type="Pfam" id="PF16183">
    <property type="entry name" value="Kinesin_assoc"/>
    <property type="match status" value="1"/>
</dbReference>
<gene>
    <name evidence="10" type="primary">LOC100490157</name>
</gene>
<evidence type="ECO:0000259" key="8">
    <source>
        <dbReference type="PROSITE" id="PS50209"/>
    </source>
</evidence>
<dbReference type="Gene3D" id="3.40.850.10">
    <property type="entry name" value="Kinesin motor domain"/>
    <property type="match status" value="1"/>
</dbReference>
<feature type="compositionally biased region" description="Basic and acidic residues" evidence="6">
    <location>
        <begin position="711"/>
        <end position="725"/>
    </location>
</feature>
<dbReference type="InterPro" id="IPR032405">
    <property type="entry name" value="Kinesin_assoc"/>
</dbReference>
<feature type="coiled-coil region" evidence="5">
    <location>
        <begin position="362"/>
        <end position="404"/>
    </location>
</feature>
<keyword evidence="4" id="KW-0505">Motor protein</keyword>
<dbReference type="SMART" id="SM00129">
    <property type="entry name" value="KISc"/>
    <property type="match status" value="1"/>
</dbReference>
<evidence type="ECO:0000256" key="6">
    <source>
        <dbReference type="SAM" id="MobiDB-lite"/>
    </source>
</evidence>
<dbReference type="Ensembl" id="ENSXETT00000074906">
    <property type="protein sequence ID" value="ENSXETP00000064800"/>
    <property type="gene ID" value="ENSXETG00000042943"/>
</dbReference>
<dbReference type="Gene3D" id="1.10.533.10">
    <property type="entry name" value="Death Domain, Fas"/>
    <property type="match status" value="1"/>
</dbReference>
<dbReference type="Gene3D" id="3.40.50.300">
    <property type="entry name" value="P-loop containing nucleotide triphosphate hydrolases"/>
    <property type="match status" value="1"/>
</dbReference>
<reference evidence="10" key="1">
    <citation type="journal article" date="2010" name="Science">
        <title>The genome of the Western clawed frog Xenopus tropicalis.</title>
        <authorList>
            <person name="Hellsten U."/>
            <person name="Harland R.M."/>
            <person name="Gilchrist M.J."/>
            <person name="Hendrix D."/>
            <person name="Jurka J."/>
            <person name="Kapitonov V."/>
            <person name="Ovcharenko I."/>
            <person name="Putnam N.H."/>
            <person name="Shu S."/>
            <person name="Taher L."/>
            <person name="Blitz I.L."/>
            <person name="Blumberg B."/>
            <person name="Dichmann D.S."/>
            <person name="Dubchak I."/>
            <person name="Amaya E."/>
            <person name="Detter J.C."/>
            <person name="Fletcher R."/>
            <person name="Gerhard D.S."/>
            <person name="Goodstein D."/>
            <person name="Graves T."/>
            <person name="Grigoriev I.V."/>
            <person name="Grimwood J."/>
            <person name="Kawashima T."/>
            <person name="Lindquist E."/>
            <person name="Lucas S.M."/>
            <person name="Mead P.E."/>
            <person name="Mitros T."/>
            <person name="Ogino H."/>
            <person name="Ohta Y."/>
            <person name="Poliakov A.V."/>
            <person name="Pollet N."/>
            <person name="Robert J."/>
            <person name="Salamov A."/>
            <person name="Sater A.K."/>
            <person name="Schmutz J."/>
            <person name="Terry A."/>
            <person name="Vize P.D."/>
            <person name="Warren W.C."/>
            <person name="Wells D."/>
            <person name="Wills A."/>
            <person name="Wilson R.K."/>
            <person name="Zimmerman L.B."/>
            <person name="Zorn A.M."/>
            <person name="Grainger R."/>
            <person name="Grammer T."/>
            <person name="Khokha M.K."/>
            <person name="Richardson P.M."/>
            <person name="Rokhsar D.S."/>
        </authorList>
    </citation>
    <scope>NUCLEOTIDE SEQUENCE [LARGE SCALE GENOMIC DNA]</scope>
    <source>
        <strain evidence="10">Nigerian</strain>
    </source>
</reference>
<dbReference type="Gene3D" id="2.60.200.20">
    <property type="match status" value="1"/>
</dbReference>
<feature type="compositionally biased region" description="Polar residues" evidence="6">
    <location>
        <begin position="586"/>
        <end position="607"/>
    </location>
</feature>
<dbReference type="PANTHER" id="PTHR14819:SF21">
    <property type="entry name" value="INTERFERON-INDUCED VERY LARGE GTPASE 1"/>
    <property type="match status" value="1"/>
</dbReference>
<dbReference type="InterPro" id="IPR001315">
    <property type="entry name" value="CARD"/>
</dbReference>
<dbReference type="Pfam" id="PF25974">
    <property type="entry name" value="URGCP_9th"/>
    <property type="match status" value="1"/>
</dbReference>
<dbReference type="PROSITE" id="PS50067">
    <property type="entry name" value="KINESIN_MOTOR_2"/>
    <property type="match status" value="1"/>
</dbReference>
<dbReference type="GO" id="GO:0042981">
    <property type="term" value="P:regulation of apoptotic process"/>
    <property type="evidence" value="ECO:0007669"/>
    <property type="project" value="InterPro"/>
</dbReference>
<feature type="compositionally biased region" description="Basic and acidic residues" evidence="6">
    <location>
        <begin position="608"/>
        <end position="620"/>
    </location>
</feature>
<dbReference type="PROSITE" id="PS50209">
    <property type="entry name" value="CARD"/>
    <property type="match status" value="1"/>
</dbReference>
<dbReference type="InterPro" id="IPR027417">
    <property type="entry name" value="P-loop_NTPase"/>
</dbReference>
<dbReference type="PROSITE" id="PS51717">
    <property type="entry name" value="G_VLIG"/>
    <property type="match status" value="1"/>
</dbReference>
<evidence type="ECO:0000313" key="10">
    <source>
        <dbReference type="Ensembl" id="ENSXETP00000064800"/>
    </source>
</evidence>
<feature type="coiled-coil region" evidence="5">
    <location>
        <begin position="1714"/>
        <end position="1741"/>
    </location>
</feature>
<dbReference type="InterPro" id="IPR008984">
    <property type="entry name" value="SMAD_FHA_dom_sf"/>
</dbReference>
<feature type="coiled-coil region" evidence="5">
    <location>
        <begin position="627"/>
        <end position="654"/>
    </location>
</feature>